<keyword evidence="4" id="KW-1185">Reference proteome</keyword>
<evidence type="ECO:0000313" key="3">
    <source>
        <dbReference type="EMBL" id="MBC5788006.1"/>
    </source>
</evidence>
<dbReference type="InterPro" id="IPR036653">
    <property type="entry name" value="CinA-like_C"/>
</dbReference>
<dbReference type="SUPFAM" id="SSF53218">
    <property type="entry name" value="Molybdenum cofactor biosynthesis proteins"/>
    <property type="match status" value="1"/>
</dbReference>
<dbReference type="SUPFAM" id="SSF142433">
    <property type="entry name" value="CinA-like"/>
    <property type="match status" value="1"/>
</dbReference>
<protein>
    <recommendedName>
        <fullName evidence="1">Putative competence-damage inducible protein</fullName>
    </recommendedName>
</protein>
<dbReference type="PANTHER" id="PTHR13939:SF0">
    <property type="entry name" value="NMN AMIDOHYDROLASE-LIKE PROTEIN YFAY"/>
    <property type="match status" value="1"/>
</dbReference>
<dbReference type="RefSeq" id="WP_186996709.1">
    <property type="nucleotide sequence ID" value="NZ_JACOQK010000001.1"/>
</dbReference>
<feature type="domain" description="MoaB/Mog" evidence="2">
    <location>
        <begin position="4"/>
        <end position="170"/>
    </location>
</feature>
<evidence type="ECO:0000259" key="2">
    <source>
        <dbReference type="SMART" id="SM00852"/>
    </source>
</evidence>
<name>A0ABR7IS87_9CLOT</name>
<organism evidence="3 4">
    <name type="scientific">Clostridium facile</name>
    <dbReference type="NCBI Taxonomy" id="2763035"/>
    <lineage>
        <taxon>Bacteria</taxon>
        <taxon>Bacillati</taxon>
        <taxon>Bacillota</taxon>
        <taxon>Clostridia</taxon>
        <taxon>Eubacteriales</taxon>
        <taxon>Clostridiaceae</taxon>
        <taxon>Clostridium</taxon>
    </lineage>
</organism>
<dbReference type="InterPro" id="IPR008135">
    <property type="entry name" value="Competence-induced_CinA"/>
</dbReference>
<dbReference type="EMBL" id="JACOQK010000001">
    <property type="protein sequence ID" value="MBC5788006.1"/>
    <property type="molecule type" value="Genomic_DNA"/>
</dbReference>
<dbReference type="InterPro" id="IPR036425">
    <property type="entry name" value="MoaB/Mog-like_dom_sf"/>
</dbReference>
<dbReference type="InterPro" id="IPR041424">
    <property type="entry name" value="CinA_KH"/>
</dbReference>
<dbReference type="PIRSF" id="PIRSF006728">
    <property type="entry name" value="CinA"/>
    <property type="match status" value="1"/>
</dbReference>
<dbReference type="Gene3D" id="3.30.70.2860">
    <property type="match status" value="1"/>
</dbReference>
<dbReference type="NCBIfam" id="TIGR00199">
    <property type="entry name" value="PncC_domain"/>
    <property type="match status" value="1"/>
</dbReference>
<dbReference type="NCBIfam" id="NF001813">
    <property type="entry name" value="PRK00549.1"/>
    <property type="match status" value="1"/>
</dbReference>
<dbReference type="HAMAP" id="MF_00226_B">
    <property type="entry name" value="CinA_B"/>
    <property type="match status" value="1"/>
</dbReference>
<dbReference type="InterPro" id="IPR001453">
    <property type="entry name" value="MoaB/Mog_dom"/>
</dbReference>
<dbReference type="Gene3D" id="3.90.950.20">
    <property type="entry name" value="CinA-like"/>
    <property type="match status" value="1"/>
</dbReference>
<dbReference type="CDD" id="cd00885">
    <property type="entry name" value="cinA"/>
    <property type="match status" value="1"/>
</dbReference>
<evidence type="ECO:0000256" key="1">
    <source>
        <dbReference type="HAMAP-Rule" id="MF_00226"/>
    </source>
</evidence>
<gene>
    <name evidence="1" type="primary">cinA</name>
    <name evidence="3" type="ORF">H8Z77_08255</name>
</gene>
<dbReference type="PANTHER" id="PTHR13939">
    <property type="entry name" value="NICOTINAMIDE-NUCLEOTIDE AMIDOHYDROLASE PNCC"/>
    <property type="match status" value="1"/>
</dbReference>
<accession>A0ABR7IS87</accession>
<dbReference type="Proteomes" id="UP000649151">
    <property type="component" value="Unassembled WGS sequence"/>
</dbReference>
<dbReference type="Gene3D" id="3.40.980.10">
    <property type="entry name" value="MoaB/Mog-like domain"/>
    <property type="match status" value="1"/>
</dbReference>
<comment type="similarity">
    <text evidence="1">Belongs to the CinA family.</text>
</comment>
<dbReference type="NCBIfam" id="TIGR00177">
    <property type="entry name" value="molyb_syn"/>
    <property type="match status" value="1"/>
</dbReference>
<dbReference type="Pfam" id="PF00994">
    <property type="entry name" value="MoCF_biosynth"/>
    <property type="match status" value="1"/>
</dbReference>
<dbReference type="NCBIfam" id="TIGR00200">
    <property type="entry name" value="cinA_nterm"/>
    <property type="match status" value="1"/>
</dbReference>
<dbReference type="SMART" id="SM00852">
    <property type="entry name" value="MoCF_biosynth"/>
    <property type="match status" value="1"/>
</dbReference>
<comment type="caution">
    <text evidence="3">The sequence shown here is derived from an EMBL/GenBank/DDBJ whole genome shotgun (WGS) entry which is preliminary data.</text>
</comment>
<dbReference type="Pfam" id="PF02464">
    <property type="entry name" value="CinA"/>
    <property type="match status" value="1"/>
</dbReference>
<dbReference type="InterPro" id="IPR008136">
    <property type="entry name" value="CinA_C"/>
</dbReference>
<dbReference type="InterPro" id="IPR050101">
    <property type="entry name" value="CinA"/>
</dbReference>
<dbReference type="Pfam" id="PF18146">
    <property type="entry name" value="CinA_KH"/>
    <property type="match status" value="1"/>
</dbReference>
<proteinExistence type="inferred from homology"/>
<sequence length="416" mass="45409">MNAELIAVGTEILLGDILNTHAKFLSNELAELGINLLYHTTVGDNKQRLQGIVAQALQRSDLIVVTGGLGPTKDDLTKETVCEQMGVPLVRDEQTVHRIKDYFQRLGKEMPENNLKQALLPEGGTVFQNQHGTAPGMAVQKNGKTAILLPGPPHELVPMFQEQVRPYLMQFTDSVILSHSLRIFGLGESRVDELLDELLDNQNPTVALYAKRGEVLARITAKAETKEKCEEMVSHMVEQVKQRVGEYVYGMDVSSLEEVLVKQLIQHNKSIALAESCTGGMVAEKITSIPGSSQCFSYGIVSYANRVKAEELGVDPTTLKTYGAVSHQVAEQMASCAKQRGQADIGIGITGIAGPDGGTAEKPVGLVYVGVAFHNQVRSIELHLSRGLPDERQDIRQRTAMHALSLALNVLNQELI</sequence>
<reference evidence="3 4" key="1">
    <citation type="submission" date="2020-08" db="EMBL/GenBank/DDBJ databases">
        <title>Genome public.</title>
        <authorList>
            <person name="Liu C."/>
            <person name="Sun Q."/>
        </authorList>
    </citation>
    <scope>NUCLEOTIDE SEQUENCE [LARGE SCALE GENOMIC DNA]</scope>
    <source>
        <strain evidence="3 4">NSJ-27</strain>
    </source>
</reference>
<evidence type="ECO:0000313" key="4">
    <source>
        <dbReference type="Proteomes" id="UP000649151"/>
    </source>
</evidence>